<accession>B9XC46</accession>
<protein>
    <submittedName>
        <fullName evidence="2">Uncharacterized protein</fullName>
    </submittedName>
</protein>
<gene>
    <name evidence="2" type="ORF">Cflav_PD5149</name>
</gene>
<reference evidence="2 3" key="1">
    <citation type="journal article" date="2011" name="J. Bacteriol.">
        <title>Genome sequence of 'Pedosphaera parvula' Ellin514, an aerobic Verrucomicrobial isolate from pasture soil.</title>
        <authorList>
            <person name="Kant R."/>
            <person name="van Passel M.W."/>
            <person name="Sangwan P."/>
            <person name="Palva A."/>
            <person name="Lucas S."/>
            <person name="Copeland A."/>
            <person name="Lapidus A."/>
            <person name="Glavina Del Rio T."/>
            <person name="Dalin E."/>
            <person name="Tice H."/>
            <person name="Bruce D."/>
            <person name="Goodwin L."/>
            <person name="Pitluck S."/>
            <person name="Chertkov O."/>
            <person name="Larimer F.W."/>
            <person name="Land M.L."/>
            <person name="Hauser L."/>
            <person name="Brettin T.S."/>
            <person name="Detter J.C."/>
            <person name="Han S."/>
            <person name="de Vos W.M."/>
            <person name="Janssen P.H."/>
            <person name="Smidt H."/>
        </authorList>
    </citation>
    <scope>NUCLEOTIDE SEQUENCE [LARGE SCALE GENOMIC DNA]</scope>
    <source>
        <strain evidence="2 3">Ellin514</strain>
    </source>
</reference>
<evidence type="ECO:0000313" key="3">
    <source>
        <dbReference type="Proteomes" id="UP000003688"/>
    </source>
</evidence>
<evidence type="ECO:0000313" key="2">
    <source>
        <dbReference type="EMBL" id="EEF62514.1"/>
    </source>
</evidence>
<feature type="compositionally biased region" description="Gly residues" evidence="1">
    <location>
        <begin position="269"/>
        <end position="283"/>
    </location>
</feature>
<dbReference type="EMBL" id="ABOX02000004">
    <property type="protein sequence ID" value="EEF62514.1"/>
    <property type="molecule type" value="Genomic_DNA"/>
</dbReference>
<name>B9XC46_PEDPL</name>
<organism evidence="2 3">
    <name type="scientific">Pedosphaera parvula (strain Ellin514)</name>
    <dbReference type="NCBI Taxonomy" id="320771"/>
    <lineage>
        <taxon>Bacteria</taxon>
        <taxon>Pseudomonadati</taxon>
        <taxon>Verrucomicrobiota</taxon>
        <taxon>Pedosphaerae</taxon>
        <taxon>Pedosphaerales</taxon>
        <taxon>Pedosphaeraceae</taxon>
        <taxon>Pedosphaera</taxon>
    </lineage>
</organism>
<evidence type="ECO:0000256" key="1">
    <source>
        <dbReference type="SAM" id="MobiDB-lite"/>
    </source>
</evidence>
<sequence length="445" mass="44417">MAVYKRVVLLKFKPARRSTLRLEIYRESIVPFCNPLIIMKIYFVRNSAPAIWRALIAVGILLTGGKFAALRAQSVTNYAADASSLRDAINLANTNPGPHVIILATNAVYSCSNVDNFWYGPNALPPIASDITIEGNGAVMVRSATSRLRFFYVGADSNTLASLNYNSPGAGKLTLRNLILTNGLALGGNGGGGGGGMGGAIFNQGILILYSVTFSGNTAQGGNGASNGGGAAAYYNGLGGGGMGEDGTEYRGGGFGGSVTPSGSHGASSGSGGGVGGGGGGFGVTDNATNSHGGGFSNGLGGGNLGGNGSGGGGETSSSTNGGAGGGFGGGAPPRPWILYHPPGEAGEAGVLEGAVVVVFPTVLLEKVAGVVASAVAVVRWETTVMASLEVVAALAVEVAVLSNSRVPRVLAVLVVVMGVSVRGPVMVAVPVWGEPFSITMGGYW</sequence>
<keyword evidence="3" id="KW-1185">Reference proteome</keyword>
<dbReference type="AlphaFoldDB" id="B9XC46"/>
<dbReference type="Proteomes" id="UP000003688">
    <property type="component" value="Unassembled WGS sequence"/>
</dbReference>
<feature type="compositionally biased region" description="Gly residues" evidence="1">
    <location>
        <begin position="292"/>
        <end position="315"/>
    </location>
</feature>
<feature type="compositionally biased region" description="Low complexity" evidence="1">
    <location>
        <begin position="258"/>
        <end position="268"/>
    </location>
</feature>
<comment type="caution">
    <text evidence="2">The sequence shown here is derived from an EMBL/GenBank/DDBJ whole genome shotgun (WGS) entry which is preliminary data.</text>
</comment>
<dbReference type="STRING" id="320771.Cflav_PD5149"/>
<proteinExistence type="predicted"/>
<feature type="region of interest" description="Disordered" evidence="1">
    <location>
        <begin position="252"/>
        <end position="328"/>
    </location>
</feature>